<dbReference type="PANTHER" id="PTHR30535">
    <property type="entry name" value="VITAMIN B12-BINDING PROTEIN"/>
    <property type="match status" value="1"/>
</dbReference>
<feature type="domain" description="Fe/B12 periplasmic-binding" evidence="2">
    <location>
        <begin position="29"/>
        <end position="277"/>
    </location>
</feature>
<dbReference type="PROSITE" id="PS50983">
    <property type="entry name" value="FE_B12_PBP"/>
    <property type="match status" value="1"/>
</dbReference>
<comment type="caution">
    <text evidence="3">The sequence shown here is derived from an EMBL/GenBank/DDBJ whole genome shotgun (WGS) entry which is preliminary data.</text>
</comment>
<organism evidence="3 4">
    <name type="scientific">Alloyangia mangrovi</name>
    <dbReference type="NCBI Taxonomy" id="1779329"/>
    <lineage>
        <taxon>Bacteria</taxon>
        <taxon>Pseudomonadati</taxon>
        <taxon>Pseudomonadota</taxon>
        <taxon>Alphaproteobacteria</taxon>
        <taxon>Rhodobacterales</taxon>
        <taxon>Roseobacteraceae</taxon>
        <taxon>Alloyangia</taxon>
    </lineage>
</organism>
<dbReference type="SUPFAM" id="SSF53807">
    <property type="entry name" value="Helical backbone' metal receptor"/>
    <property type="match status" value="1"/>
</dbReference>
<dbReference type="InterPro" id="IPR002491">
    <property type="entry name" value="ABC_transptr_periplasmic_BD"/>
</dbReference>
<feature type="chain" id="PRO_5045799393" evidence="1">
    <location>
        <begin position="24"/>
        <end position="278"/>
    </location>
</feature>
<sequence>MLRRALILLLSLLAVPGLSPAVAQEAPARVVSMNLCTDQLAMLLAAPGQLVSVSKLARDPMSSAMADEAMAYPVNHGQAEEVWLMQPDLVVVGSYTAQAAAQMLERLGTPVLRVEPAHALADVPARLRTLGAAMGRQERAEALIAAFETRLAALREEVDRRPSAALYYANGYTTGDQTLAGEILLAAGFDNIAGARGGGQLPLEALALAEPEALITARPYPGASRSEEILMHPVVRRLRAAHAATANTGTDWICGTPFVLQAIEALSGFRKSLETETE</sequence>
<dbReference type="InterPro" id="IPR050902">
    <property type="entry name" value="ABC_Transporter_SBP"/>
</dbReference>
<dbReference type="Pfam" id="PF01497">
    <property type="entry name" value="Peripla_BP_2"/>
    <property type="match status" value="1"/>
</dbReference>
<dbReference type="PANTHER" id="PTHR30535:SF34">
    <property type="entry name" value="MOLYBDATE-BINDING PROTEIN MOLA"/>
    <property type="match status" value="1"/>
</dbReference>
<feature type="signal peptide" evidence="1">
    <location>
        <begin position="1"/>
        <end position="23"/>
    </location>
</feature>
<dbReference type="Proteomes" id="UP000217448">
    <property type="component" value="Unassembled WGS sequence"/>
</dbReference>
<accession>A0ABT2KS65</accession>
<name>A0ABT2KS65_9RHOB</name>
<dbReference type="EMBL" id="NTHN02000064">
    <property type="protein sequence ID" value="MCT4373023.1"/>
    <property type="molecule type" value="Genomic_DNA"/>
</dbReference>
<evidence type="ECO:0000313" key="4">
    <source>
        <dbReference type="Proteomes" id="UP000217448"/>
    </source>
</evidence>
<keyword evidence="4" id="KW-1185">Reference proteome</keyword>
<dbReference type="RefSeq" id="WP_260350136.1">
    <property type="nucleotide sequence ID" value="NZ_NTHN02000064.1"/>
</dbReference>
<proteinExistence type="predicted"/>
<reference evidence="4" key="1">
    <citation type="submission" date="2023-07" db="EMBL/GenBank/DDBJ databases">
        <title>Yangia mangrovi SAOS 153D genome.</title>
        <authorList>
            <person name="Verma A."/>
            <person name="Pal Y."/>
            <person name="Sundharam S."/>
            <person name="Bisht B."/>
            <person name="Srinivasan K."/>
        </authorList>
    </citation>
    <scope>NUCLEOTIDE SEQUENCE [LARGE SCALE GENOMIC DNA]</scope>
    <source>
        <strain evidence="4">SAOS 153D</strain>
    </source>
</reference>
<keyword evidence="1" id="KW-0732">Signal</keyword>
<evidence type="ECO:0000259" key="2">
    <source>
        <dbReference type="PROSITE" id="PS50983"/>
    </source>
</evidence>
<dbReference type="Gene3D" id="3.40.50.1980">
    <property type="entry name" value="Nitrogenase molybdenum iron protein domain"/>
    <property type="match status" value="2"/>
</dbReference>
<evidence type="ECO:0000313" key="3">
    <source>
        <dbReference type="EMBL" id="MCT4373023.1"/>
    </source>
</evidence>
<protein>
    <submittedName>
        <fullName evidence="3">ABC transporter substrate-binding protein</fullName>
    </submittedName>
</protein>
<evidence type="ECO:0000256" key="1">
    <source>
        <dbReference type="SAM" id="SignalP"/>
    </source>
</evidence>
<gene>
    <name evidence="3" type="ORF">CLG85_023060</name>
</gene>